<comment type="caution">
    <text evidence="1">The sequence shown here is derived from an EMBL/GenBank/DDBJ whole genome shotgun (WGS) entry which is preliminary data.</text>
</comment>
<protein>
    <submittedName>
        <fullName evidence="1">Uncharacterized protein</fullName>
    </submittedName>
</protein>
<organism evidence="1 2">
    <name type="scientific">Peronospora belbahrii</name>
    <dbReference type="NCBI Taxonomy" id="622444"/>
    <lineage>
        <taxon>Eukaryota</taxon>
        <taxon>Sar</taxon>
        <taxon>Stramenopiles</taxon>
        <taxon>Oomycota</taxon>
        <taxon>Peronosporomycetes</taxon>
        <taxon>Peronosporales</taxon>
        <taxon>Peronosporaceae</taxon>
        <taxon>Peronospora</taxon>
    </lineage>
</organism>
<sequence length="252" mass="27723">MITLRATAPRGQHDTPGSPGAVWLFSRQGMLLRVLARRFALLTMVSGPTGWQLPDRVHDLQAQSNSSPGAYEQHSGSPSRLLAPPFPVLVLGPAHTPASRVRLLAGSVLGSQGKCLPLLRLALWVPPMAQETSRTGQVMPTCAPWLQTPLCRAMGAFEIQLMFSAHPAGRHAARGRCTSRRWPEQRGRFAECERTLVQTSPPSLAIDAQRIVLRGSFPQRVHVRHRVPVTCGGNQARYDVQGQILRRRSRCT</sequence>
<dbReference type="EMBL" id="CAKLCB010000256">
    <property type="protein sequence ID" value="CAH0518194.1"/>
    <property type="molecule type" value="Genomic_DNA"/>
</dbReference>
<reference evidence="1 2" key="1">
    <citation type="submission" date="2021-11" db="EMBL/GenBank/DDBJ databases">
        <authorList>
            <person name="Islam A."/>
            <person name="Islam S."/>
            <person name="Flora M.S."/>
            <person name="Rahman M."/>
            <person name="Ziaur R.M."/>
            <person name="Epstein J.H."/>
            <person name="Hassan M."/>
            <person name="Klassen M."/>
            <person name="Woodard K."/>
            <person name="Webb A."/>
            <person name="Webby R.J."/>
            <person name="El Zowalaty M.E."/>
        </authorList>
    </citation>
    <scope>NUCLEOTIDE SEQUENCE [LARGE SCALE GENOMIC DNA]</scope>
    <source>
        <strain evidence="1">Pbs1</strain>
    </source>
</reference>
<evidence type="ECO:0000313" key="1">
    <source>
        <dbReference type="EMBL" id="CAH0518194.1"/>
    </source>
</evidence>
<dbReference type="Proteomes" id="UP001158986">
    <property type="component" value="Unassembled WGS sequence"/>
</dbReference>
<accession>A0ABN8CZC4</accession>
<name>A0ABN8CZC4_9STRA</name>
<proteinExistence type="predicted"/>
<evidence type="ECO:0000313" key="2">
    <source>
        <dbReference type="Proteomes" id="UP001158986"/>
    </source>
</evidence>
<gene>
    <name evidence="1" type="ORF">PBS001_LOCUS4777</name>
</gene>
<keyword evidence="2" id="KW-1185">Reference proteome</keyword>